<dbReference type="AlphaFoldDB" id="A0AAD4M9B3"/>
<name>A0AAD4M9B3_9AGAM</name>
<dbReference type="Proteomes" id="UP001203297">
    <property type="component" value="Unassembled WGS sequence"/>
</dbReference>
<dbReference type="EMBL" id="WTXG01000004">
    <property type="protein sequence ID" value="KAI0306191.1"/>
    <property type="molecule type" value="Genomic_DNA"/>
</dbReference>
<reference evidence="1" key="1">
    <citation type="journal article" date="2022" name="New Phytol.">
        <title>Evolutionary transition to the ectomycorrhizal habit in the genomes of a hyperdiverse lineage of mushroom-forming fungi.</title>
        <authorList>
            <person name="Looney B."/>
            <person name="Miyauchi S."/>
            <person name="Morin E."/>
            <person name="Drula E."/>
            <person name="Courty P.E."/>
            <person name="Kohler A."/>
            <person name="Kuo A."/>
            <person name="LaButti K."/>
            <person name="Pangilinan J."/>
            <person name="Lipzen A."/>
            <person name="Riley R."/>
            <person name="Andreopoulos W."/>
            <person name="He G."/>
            <person name="Johnson J."/>
            <person name="Nolan M."/>
            <person name="Tritt A."/>
            <person name="Barry K.W."/>
            <person name="Grigoriev I.V."/>
            <person name="Nagy L.G."/>
            <person name="Hibbett D."/>
            <person name="Henrissat B."/>
            <person name="Matheny P.B."/>
            <person name="Labbe J."/>
            <person name="Martin F.M."/>
        </authorList>
    </citation>
    <scope>NUCLEOTIDE SEQUENCE</scope>
    <source>
        <strain evidence="1">BPL690</strain>
    </source>
</reference>
<proteinExistence type="predicted"/>
<sequence>MLFYGNLFLFSSRGEDNDKSLCEKSARALCDAIWGLRKKQGITLERWVNFVHYGA</sequence>
<accession>A0AAD4M9B3</accession>
<keyword evidence="2" id="KW-1185">Reference proteome</keyword>
<evidence type="ECO:0000313" key="2">
    <source>
        <dbReference type="Proteomes" id="UP001203297"/>
    </source>
</evidence>
<evidence type="ECO:0000313" key="1">
    <source>
        <dbReference type="EMBL" id="KAI0306191.1"/>
    </source>
</evidence>
<protein>
    <submittedName>
        <fullName evidence="1">Uncharacterized protein</fullName>
    </submittedName>
</protein>
<comment type="caution">
    <text evidence="1">The sequence shown here is derived from an EMBL/GenBank/DDBJ whole genome shotgun (WGS) entry which is preliminary data.</text>
</comment>
<gene>
    <name evidence="1" type="ORF">B0F90DRAFT_1696943</name>
</gene>
<organism evidence="1 2">
    <name type="scientific">Multifurca ochricompacta</name>
    <dbReference type="NCBI Taxonomy" id="376703"/>
    <lineage>
        <taxon>Eukaryota</taxon>
        <taxon>Fungi</taxon>
        <taxon>Dikarya</taxon>
        <taxon>Basidiomycota</taxon>
        <taxon>Agaricomycotina</taxon>
        <taxon>Agaricomycetes</taxon>
        <taxon>Russulales</taxon>
        <taxon>Russulaceae</taxon>
        <taxon>Multifurca</taxon>
    </lineage>
</organism>